<dbReference type="Proteomes" id="UP000001555">
    <property type="component" value="Unassembled WGS sequence"/>
</dbReference>
<dbReference type="EMBL" id="DS922402">
    <property type="protein sequence ID" value="EEC17396.1"/>
    <property type="molecule type" value="Genomic_DNA"/>
</dbReference>
<dbReference type="VEuPathDB" id="VectorBase:ISCW013464"/>
<name>B7QEX4_IXOSC</name>
<dbReference type="PaxDb" id="6945-B7QEX4"/>
<dbReference type="EMBL" id="ABJB010799401">
    <property type="status" value="NOT_ANNOTATED_CDS"/>
    <property type="molecule type" value="Genomic_DNA"/>
</dbReference>
<dbReference type="EMBL" id="ABJB010556256">
    <property type="status" value="NOT_ANNOTATED_CDS"/>
    <property type="molecule type" value="Genomic_DNA"/>
</dbReference>
<dbReference type="HOGENOM" id="CLU_1422959_0_0_1"/>
<dbReference type="EnsemblMetazoa" id="ISCW013464-RA">
    <property type="protein sequence ID" value="ISCW013464-PA"/>
    <property type="gene ID" value="ISCW013464"/>
</dbReference>
<dbReference type="EMBL" id="ABJB011084308">
    <property type="status" value="NOT_ANNOTATED_CDS"/>
    <property type="molecule type" value="Genomic_DNA"/>
</dbReference>
<reference evidence="2" key="2">
    <citation type="submission" date="2020-05" db="UniProtKB">
        <authorList>
            <consortium name="EnsemblMetazoa"/>
        </authorList>
    </citation>
    <scope>IDENTIFICATION</scope>
    <source>
        <strain evidence="2">wikel</strain>
    </source>
</reference>
<dbReference type="VEuPathDB" id="VectorBase:ISCP_004031"/>
<sequence>MSCFPPPPIQALRNGLSQVPGDARLVFKAATRNFELSGFELGELLKDFVATHFHMEALSTDTRNDGTTESRVGFPKLPKNSQCSAVHAHLVYILAHCLCLTHSYLNYCLQRPTSSSSSVSSLIRRCLESAPAQRPLPAEPRKTWHDPSFFNRVLELLLSHVPSTRDQADLLTSYLGDGAAGKRRNAALVQR</sequence>
<keyword evidence="3" id="KW-1185">Reference proteome</keyword>
<proteinExistence type="predicted"/>
<dbReference type="AlphaFoldDB" id="B7QEX4"/>
<protein>
    <submittedName>
        <fullName evidence="1 2">Uncharacterized protein</fullName>
    </submittedName>
</protein>
<organism>
    <name type="scientific">Ixodes scapularis</name>
    <name type="common">Black-legged tick</name>
    <name type="synonym">Deer tick</name>
    <dbReference type="NCBI Taxonomy" id="6945"/>
    <lineage>
        <taxon>Eukaryota</taxon>
        <taxon>Metazoa</taxon>
        <taxon>Ecdysozoa</taxon>
        <taxon>Arthropoda</taxon>
        <taxon>Chelicerata</taxon>
        <taxon>Arachnida</taxon>
        <taxon>Acari</taxon>
        <taxon>Parasitiformes</taxon>
        <taxon>Ixodida</taxon>
        <taxon>Ixodoidea</taxon>
        <taxon>Ixodidae</taxon>
        <taxon>Ixodinae</taxon>
        <taxon>Ixodes</taxon>
    </lineage>
</organism>
<dbReference type="InParanoid" id="B7QEX4"/>
<accession>B7QEX4</accession>
<evidence type="ECO:0000313" key="1">
    <source>
        <dbReference type="EMBL" id="EEC17396.1"/>
    </source>
</evidence>
<evidence type="ECO:0000313" key="2">
    <source>
        <dbReference type="EnsemblMetazoa" id="ISCW013464-PA"/>
    </source>
</evidence>
<dbReference type="EMBL" id="ABJB010420383">
    <property type="status" value="NOT_ANNOTATED_CDS"/>
    <property type="molecule type" value="Genomic_DNA"/>
</dbReference>
<evidence type="ECO:0000313" key="3">
    <source>
        <dbReference type="Proteomes" id="UP000001555"/>
    </source>
</evidence>
<dbReference type="OrthoDB" id="6498784at2759"/>
<dbReference type="EMBL" id="ABJB010875638">
    <property type="status" value="NOT_ANNOTATED_CDS"/>
    <property type="molecule type" value="Genomic_DNA"/>
</dbReference>
<gene>
    <name evidence="1" type="ORF">IscW_ISCW013464</name>
</gene>
<dbReference type="EMBL" id="ABJB010900358">
    <property type="status" value="NOT_ANNOTATED_CDS"/>
    <property type="molecule type" value="Genomic_DNA"/>
</dbReference>
<reference evidence="1 3" key="1">
    <citation type="submission" date="2008-03" db="EMBL/GenBank/DDBJ databases">
        <title>Annotation of Ixodes scapularis.</title>
        <authorList>
            <consortium name="Ixodes scapularis Genome Project Consortium"/>
            <person name="Caler E."/>
            <person name="Hannick L.I."/>
            <person name="Bidwell S."/>
            <person name="Joardar V."/>
            <person name="Thiagarajan M."/>
            <person name="Amedeo P."/>
            <person name="Galinsky K.J."/>
            <person name="Schobel S."/>
            <person name="Inman J."/>
            <person name="Hostetler J."/>
            <person name="Miller J."/>
            <person name="Hammond M."/>
            <person name="Megy K."/>
            <person name="Lawson D."/>
            <person name="Kodira C."/>
            <person name="Sutton G."/>
            <person name="Meyer J."/>
            <person name="Hill C.A."/>
            <person name="Birren B."/>
            <person name="Nene V."/>
            <person name="Collins F."/>
            <person name="Alarcon-Chaidez F."/>
            <person name="Wikel S."/>
            <person name="Strausberg R."/>
        </authorList>
    </citation>
    <scope>NUCLEOTIDE SEQUENCE [LARGE SCALE GENOMIC DNA]</scope>
    <source>
        <strain evidence="3">Wikel</strain>
        <strain evidence="1">Wikel colony</strain>
    </source>
</reference>